<proteinExistence type="predicted"/>
<comment type="caution">
    <text evidence="1">The sequence shown here is derived from an EMBL/GenBank/DDBJ whole genome shotgun (WGS) entry which is preliminary data.</text>
</comment>
<keyword evidence="2" id="KW-1185">Reference proteome</keyword>
<sequence>MSQSDVSQSDVSKDRRERRTESSVYAFVEDLRGEGPDLVLDRVLGTYGCDGLTVAAAYHRARDVTPHGASRVTLRRDGVHFLPPADLFGGLRLQPPVQPGAEEEPLRALRRSTSERGAGLSGWTVFLHNTTLGLAHPDVTQENCFGDRAAPADLCPAHPDVRAYATALARSVARLGVDRVVAESLHFGTFGHGYHHERSFVEFGPLEDFLLGLCFCPFCAERAETAGVDARSARREAERTVSRVLEGAAPLPGGLSPETLGGQVGESVAAYALSRRETVGSLVASVASGVAEEGSGLVFLDLTGAIKGYGDGLPTGGPAVDEAWRTGIDPAAVAPTVPGYAVLAYARDPARIAEDLTAYRTAVGDDCALRAVLRPGVPDTSSAAHLAEKVGAAAATADAVDFYHYGLAPLPVLDRIPSALAHARPSA</sequence>
<name>A0A6G4VL23_9ACTN</name>
<gene>
    <name evidence="1" type="ORF">G5C60_46570</name>
</gene>
<dbReference type="RefSeq" id="WP_165269650.1">
    <property type="nucleotide sequence ID" value="NZ_JAAKZY010000298.1"/>
</dbReference>
<dbReference type="Proteomes" id="UP000472335">
    <property type="component" value="Unassembled WGS sequence"/>
</dbReference>
<reference evidence="1 2" key="1">
    <citation type="submission" date="2020-02" db="EMBL/GenBank/DDBJ databases">
        <title>Whole-genome analyses of novel actinobacteria.</title>
        <authorList>
            <person name="Sahin N."/>
            <person name="Gencbay T."/>
        </authorList>
    </citation>
    <scope>NUCLEOTIDE SEQUENCE [LARGE SCALE GENOMIC DNA]</scope>
    <source>
        <strain evidence="1 2">HC44</strain>
    </source>
</reference>
<protein>
    <recommendedName>
        <fullName evidence="3">Alanine-rich protein</fullName>
    </recommendedName>
</protein>
<evidence type="ECO:0000313" key="2">
    <source>
        <dbReference type="Proteomes" id="UP000472335"/>
    </source>
</evidence>
<accession>A0A6G4VL23</accession>
<evidence type="ECO:0008006" key="3">
    <source>
        <dbReference type="Google" id="ProtNLM"/>
    </source>
</evidence>
<organism evidence="1 2">
    <name type="scientific">Streptomyces scabichelini</name>
    <dbReference type="NCBI Taxonomy" id="2711217"/>
    <lineage>
        <taxon>Bacteria</taxon>
        <taxon>Bacillati</taxon>
        <taxon>Actinomycetota</taxon>
        <taxon>Actinomycetes</taxon>
        <taxon>Kitasatosporales</taxon>
        <taxon>Streptomycetaceae</taxon>
        <taxon>Streptomyces</taxon>
    </lineage>
</organism>
<dbReference type="EMBL" id="JAAKZY010000298">
    <property type="protein sequence ID" value="NGO14862.1"/>
    <property type="molecule type" value="Genomic_DNA"/>
</dbReference>
<evidence type="ECO:0000313" key="1">
    <source>
        <dbReference type="EMBL" id="NGO14862.1"/>
    </source>
</evidence>
<dbReference type="AlphaFoldDB" id="A0A6G4VL23"/>